<dbReference type="Proteomes" id="UP001212123">
    <property type="component" value="Unassembled WGS sequence"/>
</dbReference>
<keyword evidence="2" id="KW-1185">Reference proteome</keyword>
<dbReference type="SUPFAM" id="SSF54786">
    <property type="entry name" value="YcfA/nrd intein domain"/>
    <property type="match status" value="1"/>
</dbReference>
<evidence type="ECO:0000313" key="1">
    <source>
        <dbReference type="EMBL" id="MDB9488384.1"/>
    </source>
</evidence>
<proteinExistence type="predicted"/>
<evidence type="ECO:0000313" key="2">
    <source>
        <dbReference type="Proteomes" id="UP001212123"/>
    </source>
</evidence>
<sequence>MREGSRHSWWWNPEKNRRSAIPRHQEIDDILAKKICKDLGVPFTR</sequence>
<comment type="caution">
    <text evidence="1">The sequence shown here is derived from an EMBL/GenBank/DDBJ whole genome shotgun (WGS) entry which is preliminary data.</text>
</comment>
<reference evidence="1 2" key="1">
    <citation type="submission" date="2023-01" db="EMBL/GenBank/DDBJ databases">
        <title>Genomes from the Australian National Cyanobacteria Reference Collection.</title>
        <authorList>
            <person name="Willis A."/>
            <person name="Lee E.M.F."/>
        </authorList>
    </citation>
    <scope>NUCLEOTIDE SEQUENCE [LARGE SCALE GENOMIC DNA]</scope>
    <source>
        <strain evidence="1 2">CS-537/01</strain>
    </source>
</reference>
<dbReference type="EMBL" id="JAQMTU010000115">
    <property type="protein sequence ID" value="MDB9488384.1"/>
    <property type="molecule type" value="Genomic_DNA"/>
</dbReference>
<dbReference type="RefSeq" id="WP_071604819.1">
    <property type="nucleotide sequence ID" value="NZ_JAQMTU010000115.1"/>
</dbReference>
<name>A0ABT5A8Y8_9CYAN</name>
<protein>
    <submittedName>
        <fullName evidence="1">Type II toxin-antitoxin system HicA family toxin</fullName>
    </submittedName>
</protein>
<accession>A0ABT5A8Y8</accession>
<dbReference type="InterPro" id="IPR012933">
    <property type="entry name" value="HicA_mRNA_interferase"/>
</dbReference>
<dbReference type="Pfam" id="PF07927">
    <property type="entry name" value="HicA_toxin"/>
    <property type="match status" value="1"/>
</dbReference>
<gene>
    <name evidence="1" type="ORF">PN492_17845</name>
</gene>
<organism evidence="1 2">
    <name type="scientific">Dolichospermum circinale CS-537/01</name>
    <dbReference type="NCBI Taxonomy" id="3021739"/>
    <lineage>
        <taxon>Bacteria</taxon>
        <taxon>Bacillati</taxon>
        <taxon>Cyanobacteriota</taxon>
        <taxon>Cyanophyceae</taxon>
        <taxon>Nostocales</taxon>
        <taxon>Aphanizomenonaceae</taxon>
        <taxon>Dolichospermum</taxon>
        <taxon>Dolichospermum circinale</taxon>
    </lineage>
</organism>